<dbReference type="OrthoDB" id="196304at2157"/>
<feature type="domain" description="DUF7974" evidence="1">
    <location>
        <begin position="25"/>
        <end position="156"/>
    </location>
</feature>
<evidence type="ECO:0000313" key="3">
    <source>
        <dbReference type="Proteomes" id="UP000186914"/>
    </source>
</evidence>
<proteinExistence type="predicted"/>
<organism evidence="2 3">
    <name type="scientific">Haladaptatus litoreus</name>
    <dbReference type="NCBI Taxonomy" id="553468"/>
    <lineage>
        <taxon>Archaea</taxon>
        <taxon>Methanobacteriati</taxon>
        <taxon>Methanobacteriota</taxon>
        <taxon>Stenosarchaea group</taxon>
        <taxon>Halobacteria</taxon>
        <taxon>Halobacteriales</taxon>
        <taxon>Haladaptataceae</taxon>
        <taxon>Haladaptatus</taxon>
    </lineage>
</organism>
<reference evidence="3" key="1">
    <citation type="submission" date="2017-01" db="EMBL/GenBank/DDBJ databases">
        <authorList>
            <person name="Varghese N."/>
            <person name="Submissions S."/>
        </authorList>
    </citation>
    <scope>NUCLEOTIDE SEQUENCE [LARGE SCALE GENOMIC DNA]</scope>
    <source>
        <strain evidence="3">CGMCC 1.7737</strain>
    </source>
</reference>
<dbReference type="Proteomes" id="UP000186914">
    <property type="component" value="Unassembled WGS sequence"/>
</dbReference>
<protein>
    <recommendedName>
        <fullName evidence="1">DUF7974 domain-containing protein</fullName>
    </recommendedName>
</protein>
<dbReference type="AlphaFoldDB" id="A0A1N6W8R5"/>
<dbReference type="RefSeq" id="WP_076427855.1">
    <property type="nucleotide sequence ID" value="NZ_FTNO01000001.1"/>
</dbReference>
<gene>
    <name evidence="2" type="ORF">SAMN05421858_0634</name>
</gene>
<keyword evidence="3" id="KW-1185">Reference proteome</keyword>
<name>A0A1N6W8R5_9EURY</name>
<evidence type="ECO:0000313" key="2">
    <source>
        <dbReference type="EMBL" id="SIQ86345.1"/>
    </source>
</evidence>
<sequence length="157" mass="18293">MSGTDSEDQLGFDQNVDYLGRAIRALVPQWVARRSITASVTTDESRYEVGDEIRITVTFENRLPIPMVVETPRQRLWGWDVNGELEASDEAYYLRNQPNVFYFRAREKKRTHVRWDGRFERSDESSRLPAEPGEYTIGAYLATEDEKPRDETTITLR</sequence>
<accession>A0A1N6W8R5</accession>
<dbReference type="InterPro" id="IPR058280">
    <property type="entry name" value="DUF7974"/>
</dbReference>
<evidence type="ECO:0000259" key="1">
    <source>
        <dbReference type="Pfam" id="PF25929"/>
    </source>
</evidence>
<dbReference type="Pfam" id="PF25929">
    <property type="entry name" value="DUF7974"/>
    <property type="match status" value="1"/>
</dbReference>
<dbReference type="EMBL" id="FTNO01000001">
    <property type="protein sequence ID" value="SIQ86345.1"/>
    <property type="molecule type" value="Genomic_DNA"/>
</dbReference>